<dbReference type="GO" id="GO:0016851">
    <property type="term" value="F:magnesium chelatase activity"/>
    <property type="evidence" value="ECO:0007669"/>
    <property type="project" value="UniProtKB-EC"/>
</dbReference>
<keyword evidence="13" id="KW-1185">Reference proteome</keyword>
<evidence type="ECO:0000256" key="3">
    <source>
        <dbReference type="ARBA" id="ARBA00022531"/>
    </source>
</evidence>
<evidence type="ECO:0000256" key="1">
    <source>
        <dbReference type="ARBA" id="ARBA00010851"/>
    </source>
</evidence>
<evidence type="ECO:0000256" key="7">
    <source>
        <dbReference type="ARBA" id="ARBA00023171"/>
    </source>
</evidence>
<dbReference type="Pfam" id="PF02514">
    <property type="entry name" value="CobN-Mg_chel"/>
    <property type="match status" value="1"/>
</dbReference>
<comment type="similarity">
    <text evidence="1">Belongs to the Mg-chelatase subunit H family.</text>
</comment>
<dbReference type="HOGENOM" id="CLU_002017_1_2_10"/>
<evidence type="ECO:0000256" key="2">
    <source>
        <dbReference type="ARBA" id="ARBA00012825"/>
    </source>
</evidence>
<sequence>MFLACYIKAGFITLRGLKNLNQSTSQLFMGDKIRIAAVVGMEQCNQRVWREVKDLIGQNAELTQWTDQDLEHQNPEAGKAIREADCIFTTLIQFKNQADWLREQIDQSKVRTIFAYESMPEVMQMTKVGNYVVSEDGSGMPDIVKKVAKMLVKGRDEDALYGYMKLLKIMRTMLPLIPKKAKDFKNWMQVYTYWMHPTAENLASMFNYIMAEYFDVNVKADKVQEVPTMGFYHPDAPEYMKDLNHYEKWLHKKSRDAKSRNNIAMLFFRKHLLQEKEYIDNTIRAIEAKGLNPLPVFVMGVEGHVAAREWFTHTKIDMLINMMGFGFVGGPAGATTPGASAAAREEILGKLNAPYVVSQPLFIQDINSWKTQGVVPLQSAMTYALPEMDGAVCPVVLGAIKDGRLHTVPDRLDRLSTLAKKFSELRHTANRDKKVAFVVYDYPPGMGRKASAALLDVPKSIYKMLQRLQNEGYNVGELPESPEALLAMLDRATDYEIQAHEPDCFAIDRATFNAITTERERERIEARWGGFPGEIAPVGVDKMFLGGLTLGNVFIGVQPRLGIQGDPMRLLFDKENTPHHQYIAFYRWISREFGAHALVHVGMHGTVEWMPGLQLGVTGDCWPDALLGEVPHFYIYPVNNPSEANIAKRRGYATMISHNIPPLSRAGLYKELPAFKEMLNDYRERGLEKIVDVETEMAIIEKAENLNLADDCPRLEGEPFSDYISRLYIYLLELETKLISNTLHVFGETPELATQVTTISEYLKVRGNERSLPSVIMQAIGESETWGDYAALATKARKGDPKALKVREKVDDITRNFIEQTIFGNANASNVFSVLTGGAKANEEMAAAINSALQEGVALKQGLQDNSHEMESFVRALNGEYLPSGPGGDLVRDGASVLPTGRNIHAIDPWRIPSELAFKRGKQIADTIIQKHRDENNGEYPETIAQVLWGLDTIKSKGEAVAVIIALIGAEPAYDAQNKISHYRLVPLEKLGRPRIDVLIQISSIFRDTFGVLVDHLDKLVKDAAKAIEPAEMNHIKKHVDEALAQGKDFESATSRLFTQAPGTYGSQIDELVEDSAWESEEDLDNMFIKRTAFAYGGNRYGDEQSDILKNLLGTVDRVVQQVDSAEYGISDIDRYFSSSGALQLSARRRNPKGDNVKLNYVETYTADIKVDDAEKALKVEFRTKLLNPKWFEGMLAQGHSGATEISNRFTYMLGWDAVTKGVDDWVYKEAAETYAFDPAMRDKLMKLNPKAFKNIVGRMLEASGRGMWSADPDTIEKLQEIYSDLEDRLEGIEV</sequence>
<evidence type="ECO:0000256" key="6">
    <source>
        <dbReference type="ARBA" id="ARBA00022840"/>
    </source>
</evidence>
<dbReference type="KEGG" id="cte:CT1955"/>
<keyword evidence="6" id="KW-0067">ATP-binding</keyword>
<dbReference type="EMBL" id="AE006470">
    <property type="protein sequence ID" value="AAM73174.1"/>
    <property type="molecule type" value="Genomic_DNA"/>
</dbReference>
<accession>H2VFJ5</accession>
<keyword evidence="7" id="KW-0149">Chlorophyll biosynthesis</keyword>
<comment type="pathway">
    <text evidence="8">Porphyrin-containing compound metabolism.</text>
</comment>
<dbReference type="PATRIC" id="fig|194439.7.peg.1770"/>
<dbReference type="OrthoDB" id="9757976at2"/>
<keyword evidence="5" id="KW-0547">Nucleotide-binding</keyword>
<evidence type="ECO:0000259" key="10">
    <source>
        <dbReference type="Pfam" id="PF02514"/>
    </source>
</evidence>
<dbReference type="InterPro" id="IPR003672">
    <property type="entry name" value="CobN/Mg_chltase"/>
</dbReference>
<dbReference type="Proteomes" id="UP000001007">
    <property type="component" value="Chromosome"/>
</dbReference>
<dbReference type="GO" id="GO:0015979">
    <property type="term" value="P:photosynthesis"/>
    <property type="evidence" value="ECO:0007669"/>
    <property type="project" value="UniProtKB-KW"/>
</dbReference>
<keyword evidence="4" id="KW-0436">Ligase</keyword>
<evidence type="ECO:0000256" key="9">
    <source>
        <dbReference type="ARBA" id="ARBA00048693"/>
    </source>
</evidence>
<feature type="domain" description="CobN/magnesium chelatase" evidence="10">
    <location>
        <begin position="191"/>
        <end position="1275"/>
    </location>
</feature>
<evidence type="ECO:0000256" key="4">
    <source>
        <dbReference type="ARBA" id="ARBA00022598"/>
    </source>
</evidence>
<evidence type="ECO:0000256" key="5">
    <source>
        <dbReference type="ARBA" id="ARBA00022741"/>
    </source>
</evidence>
<keyword evidence="3" id="KW-0602">Photosynthesis</keyword>
<organism evidence="12 13">
    <name type="scientific">Chlorobaculum tepidum (strain ATCC 49652 / DSM 12025 / NBRC 103806 / TLS)</name>
    <name type="common">Chlorobium tepidum</name>
    <dbReference type="NCBI Taxonomy" id="194439"/>
    <lineage>
        <taxon>Bacteria</taxon>
        <taxon>Pseudomonadati</taxon>
        <taxon>Chlorobiota</taxon>
        <taxon>Chlorobiia</taxon>
        <taxon>Chlorobiales</taxon>
        <taxon>Chlorobiaceae</taxon>
        <taxon>Chlorobaculum</taxon>
    </lineage>
</organism>
<dbReference type="InterPro" id="IPR022571">
    <property type="entry name" value="Mg_chelatase_H_N"/>
</dbReference>
<comment type="catalytic activity">
    <reaction evidence="9">
        <text>protoporphyrin IX + Mg(2+) + ATP + H2O = Mg-protoporphyrin IX + ADP + phosphate + 3 H(+)</text>
        <dbReference type="Rhea" id="RHEA:13961"/>
        <dbReference type="ChEBI" id="CHEBI:15377"/>
        <dbReference type="ChEBI" id="CHEBI:15378"/>
        <dbReference type="ChEBI" id="CHEBI:18420"/>
        <dbReference type="ChEBI" id="CHEBI:30616"/>
        <dbReference type="ChEBI" id="CHEBI:43474"/>
        <dbReference type="ChEBI" id="CHEBI:57306"/>
        <dbReference type="ChEBI" id="CHEBI:60492"/>
        <dbReference type="ChEBI" id="CHEBI:456216"/>
        <dbReference type="EC" id="6.6.1.1"/>
    </reaction>
</comment>
<dbReference type="EnsemblBacteria" id="AAM73174">
    <property type="protein sequence ID" value="AAM73174"/>
    <property type="gene ID" value="CT1955"/>
</dbReference>
<name>H2VFJ5_CHLTE</name>
<dbReference type="GO" id="GO:0005524">
    <property type="term" value="F:ATP binding"/>
    <property type="evidence" value="ECO:0007669"/>
    <property type="project" value="UniProtKB-KW"/>
</dbReference>
<dbReference type="EC" id="6.6.1.1" evidence="2"/>
<feature type="domain" description="Magnesium chelatase subunit H N-terminal" evidence="11">
    <location>
        <begin position="34"/>
        <end position="188"/>
    </location>
</feature>
<dbReference type="eggNOG" id="COG1429">
    <property type="taxonomic scope" value="Bacteria"/>
</dbReference>
<reference evidence="12 13" key="1">
    <citation type="journal article" date="2002" name="Proc. Natl. Acad. Sci. U.S.A.">
        <title>The complete genome sequence of Chlorobium tepidum TLS, a photosynthetic, anaerobic, green-sulfur bacterium.</title>
        <authorList>
            <person name="Eisen J.A."/>
            <person name="Nelson K.E."/>
            <person name="Paulsen I.T."/>
            <person name="Heidelberg J.F."/>
            <person name="Wu M."/>
            <person name="Dodson R.J."/>
            <person name="Deboy R."/>
            <person name="Gwinn M.L."/>
            <person name="Nelson W.C."/>
            <person name="Haft D.H."/>
            <person name="Hickey E.K."/>
            <person name="Peterson J.D."/>
            <person name="Durkin A.S."/>
            <person name="Kolonay J.L."/>
            <person name="Yang F."/>
            <person name="Holt I."/>
            <person name="Umayam L.A."/>
            <person name="Mason T."/>
            <person name="Brenner M."/>
            <person name="Shea T.P."/>
            <person name="Parksey D."/>
            <person name="Nierman W.C."/>
            <person name="Feldblyum T.V."/>
            <person name="Hansen C.L."/>
            <person name="Craven M.B."/>
            <person name="Radune D."/>
            <person name="Vamathevan J."/>
            <person name="Khouri H."/>
            <person name="White O."/>
            <person name="Gruber T.M."/>
            <person name="Ketchum K.A."/>
            <person name="Venter J.C."/>
            <person name="Tettelin H."/>
            <person name="Bryant D.A."/>
            <person name="Fraser C.M."/>
        </authorList>
    </citation>
    <scope>NUCLEOTIDE SEQUENCE [LARGE SCALE GENOMIC DNA]</scope>
    <source>
        <strain evidence="13">ATCC 49652 / DSM 12025 / NBRC 103806 / TLS</strain>
    </source>
</reference>
<gene>
    <name evidence="12" type="ordered locus">CT1955</name>
</gene>
<dbReference type="Pfam" id="PF11965">
    <property type="entry name" value="DUF3479"/>
    <property type="match status" value="1"/>
</dbReference>
<protein>
    <recommendedName>
        <fullName evidence="2">magnesium chelatase</fullName>
        <ecNumber evidence="2">6.6.1.1</ecNumber>
    </recommendedName>
</protein>
<dbReference type="GO" id="GO:0015995">
    <property type="term" value="P:chlorophyll biosynthetic process"/>
    <property type="evidence" value="ECO:0007669"/>
    <property type="project" value="UniProtKB-KW"/>
</dbReference>
<dbReference type="NCBIfam" id="TIGR02025">
    <property type="entry name" value="BchH"/>
    <property type="match status" value="1"/>
</dbReference>
<dbReference type="PANTHER" id="PTHR44119">
    <property type="entry name" value="MAGNESIUM-CHELATASE SUBUNIT CHLH, CHLOROPLASTIC"/>
    <property type="match status" value="1"/>
</dbReference>
<proteinExistence type="inferred from homology"/>
<dbReference type="CDD" id="cd10150">
    <property type="entry name" value="CobN_like"/>
    <property type="match status" value="1"/>
</dbReference>
<evidence type="ECO:0000313" key="13">
    <source>
        <dbReference type="Proteomes" id="UP000001007"/>
    </source>
</evidence>
<dbReference type="STRING" id="194439.CT1955"/>
<dbReference type="PANTHER" id="PTHR44119:SF1">
    <property type="entry name" value="MAGNESIUM-CHELATASE SUBUNIT CHLH, CHLOROPLASTIC"/>
    <property type="match status" value="1"/>
</dbReference>
<dbReference type="InterPro" id="IPR011771">
    <property type="entry name" value="BchH"/>
</dbReference>
<evidence type="ECO:0000313" key="12">
    <source>
        <dbReference type="EMBL" id="AAM73174.1"/>
    </source>
</evidence>
<evidence type="ECO:0000259" key="11">
    <source>
        <dbReference type="Pfam" id="PF11965"/>
    </source>
</evidence>
<evidence type="ECO:0000256" key="8">
    <source>
        <dbReference type="ARBA" id="ARBA00023444"/>
    </source>
</evidence>